<evidence type="ECO:0000256" key="2">
    <source>
        <dbReference type="ARBA" id="ARBA00010519"/>
    </source>
</evidence>
<gene>
    <name evidence="11" type="primary">nad4l</name>
</gene>
<evidence type="ECO:0000256" key="5">
    <source>
        <dbReference type="ARBA" id="ARBA00022967"/>
    </source>
</evidence>
<dbReference type="Pfam" id="PF00420">
    <property type="entry name" value="Oxidored_q2"/>
    <property type="match status" value="1"/>
</dbReference>
<comment type="similarity">
    <text evidence="2">Belongs to the complex I subunit 4L family.</text>
</comment>
<dbReference type="AlphaFoldDB" id="A0A0U1XJM2"/>
<keyword evidence="4 10" id="KW-0812">Transmembrane</keyword>
<keyword evidence="7" id="KW-0520">NAD</keyword>
<evidence type="ECO:0000256" key="4">
    <source>
        <dbReference type="ARBA" id="ARBA00022692"/>
    </source>
</evidence>
<evidence type="ECO:0000256" key="8">
    <source>
        <dbReference type="ARBA" id="ARBA00023136"/>
    </source>
</evidence>
<evidence type="ECO:0000256" key="7">
    <source>
        <dbReference type="ARBA" id="ARBA00023027"/>
    </source>
</evidence>
<keyword evidence="11" id="KW-0496">Mitochondrion</keyword>
<feature type="transmembrane region" description="Helical" evidence="10">
    <location>
        <begin position="55"/>
        <end position="78"/>
    </location>
</feature>
<keyword evidence="6 10" id="KW-1133">Transmembrane helix</keyword>
<organism evidence="11">
    <name type="scientific">Panopea globosa</name>
    <dbReference type="NCBI Taxonomy" id="1237092"/>
    <lineage>
        <taxon>Eukaryota</taxon>
        <taxon>Metazoa</taxon>
        <taxon>Spiralia</taxon>
        <taxon>Lophotrochozoa</taxon>
        <taxon>Mollusca</taxon>
        <taxon>Bivalvia</taxon>
        <taxon>Autobranchia</taxon>
        <taxon>Heteroconchia</taxon>
        <taxon>Euheterodonta</taxon>
        <taxon>Imparidentia</taxon>
        <taxon>Adapedonta</taxon>
        <taxon>Hiatelloidea</taxon>
        <taxon>Hiatellidae</taxon>
        <taxon>Panopea</taxon>
    </lineage>
</organism>
<keyword evidence="8 10" id="KW-0472">Membrane</keyword>
<reference evidence="11" key="1">
    <citation type="journal article" date="2014" name="Mitochondrial DNA">
        <title>Novel gene arrangement in the mitochondrial genome of the Cortes Geoduck clam (Panopea globosa).</title>
        <authorList>
            <person name="Bisbal-Pardo C.I."/>
            <person name="Rio-Portilla M.A."/>
            <person name="Rocha-Olivares A."/>
        </authorList>
    </citation>
    <scope>NUCLEOTIDE SEQUENCE</scope>
</reference>
<dbReference type="Gene3D" id="1.10.287.3510">
    <property type="match status" value="1"/>
</dbReference>
<dbReference type="InterPro" id="IPR039428">
    <property type="entry name" value="NUOK/Mnh_C1-like"/>
</dbReference>
<keyword evidence="5" id="KW-1278">Translocase</keyword>
<dbReference type="GO" id="GO:0016020">
    <property type="term" value="C:membrane"/>
    <property type="evidence" value="ECO:0007669"/>
    <property type="project" value="UniProtKB-SubCell"/>
</dbReference>
<protein>
    <recommendedName>
        <fullName evidence="3">NADH-ubiquinone oxidoreductase chain 4L</fullName>
    </recommendedName>
    <alternativeName>
        <fullName evidence="9">NADH dehydrogenase subunit 4L</fullName>
    </alternativeName>
</protein>
<evidence type="ECO:0000256" key="6">
    <source>
        <dbReference type="ARBA" id="ARBA00022989"/>
    </source>
</evidence>
<feature type="transmembrane region" description="Helical" evidence="10">
    <location>
        <begin position="23"/>
        <end position="43"/>
    </location>
</feature>
<evidence type="ECO:0000256" key="3">
    <source>
        <dbReference type="ARBA" id="ARBA00016612"/>
    </source>
</evidence>
<dbReference type="EMBL" id="KM580068">
    <property type="protein sequence ID" value="AIU56061.1"/>
    <property type="molecule type" value="Genomic_DNA"/>
</dbReference>
<name>A0A0U1XJM2_9BIVA</name>
<evidence type="ECO:0000256" key="1">
    <source>
        <dbReference type="ARBA" id="ARBA00004141"/>
    </source>
</evidence>
<comment type="subcellular location">
    <subcellularLocation>
        <location evidence="1">Membrane</location>
        <topology evidence="1">Multi-pass membrane protein</topology>
    </subcellularLocation>
</comment>
<sequence length="96" mass="10339">MGVIMCLVFFSVAVFMVISQKRYFLVILLSVEVMVLALFLGLVSYSVSVGSVGSILMGVFFLTFSVCEASIGLGVLVATVRFWGGDYSSACLSLKF</sequence>
<evidence type="ECO:0000313" key="11">
    <source>
        <dbReference type="EMBL" id="AIU56061.1"/>
    </source>
</evidence>
<proteinExistence type="inferred from homology"/>
<accession>A0A0U1XJM2</accession>
<evidence type="ECO:0000256" key="10">
    <source>
        <dbReference type="SAM" id="Phobius"/>
    </source>
</evidence>
<geneLocation type="mitochondrion" evidence="11"/>
<evidence type="ECO:0000256" key="9">
    <source>
        <dbReference type="ARBA" id="ARBA00031586"/>
    </source>
</evidence>